<dbReference type="Pfam" id="PF26632">
    <property type="entry name" value="DUF8205"/>
    <property type="match status" value="1"/>
</dbReference>
<keyword evidence="1" id="KW-0479">Metal-binding</keyword>
<dbReference type="PROSITE" id="PS50865">
    <property type="entry name" value="ZF_MYND_2"/>
    <property type="match status" value="1"/>
</dbReference>
<dbReference type="PROSITE" id="PS01360">
    <property type="entry name" value="ZF_MYND_1"/>
    <property type="match status" value="1"/>
</dbReference>
<proteinExistence type="predicted"/>
<evidence type="ECO:0000256" key="1">
    <source>
        <dbReference type="ARBA" id="ARBA00022723"/>
    </source>
</evidence>
<evidence type="ECO:0000256" key="2">
    <source>
        <dbReference type="ARBA" id="ARBA00022771"/>
    </source>
</evidence>
<keyword evidence="3" id="KW-0862">Zinc</keyword>
<organism evidence="6 7">
    <name type="scientific">Pholiota conissans</name>
    <dbReference type="NCBI Taxonomy" id="109636"/>
    <lineage>
        <taxon>Eukaryota</taxon>
        <taxon>Fungi</taxon>
        <taxon>Dikarya</taxon>
        <taxon>Basidiomycota</taxon>
        <taxon>Agaricomycotina</taxon>
        <taxon>Agaricomycetes</taxon>
        <taxon>Agaricomycetidae</taxon>
        <taxon>Agaricales</taxon>
        <taxon>Agaricineae</taxon>
        <taxon>Strophariaceae</taxon>
        <taxon>Pholiota</taxon>
    </lineage>
</organism>
<evidence type="ECO:0000313" key="6">
    <source>
        <dbReference type="EMBL" id="KAF9485118.1"/>
    </source>
</evidence>
<dbReference type="SUPFAM" id="SSF144232">
    <property type="entry name" value="HIT/MYND zinc finger-like"/>
    <property type="match status" value="1"/>
</dbReference>
<comment type="caution">
    <text evidence="6">The sequence shown here is derived from an EMBL/GenBank/DDBJ whole genome shotgun (WGS) entry which is preliminary data.</text>
</comment>
<protein>
    <recommendedName>
        <fullName evidence="5">MYND-type domain-containing protein</fullName>
    </recommendedName>
</protein>
<name>A0A9P5ZBP1_9AGAR</name>
<reference evidence="6" key="1">
    <citation type="submission" date="2020-11" db="EMBL/GenBank/DDBJ databases">
        <authorList>
            <consortium name="DOE Joint Genome Institute"/>
            <person name="Ahrendt S."/>
            <person name="Riley R."/>
            <person name="Andreopoulos W."/>
            <person name="Labutti K."/>
            <person name="Pangilinan J."/>
            <person name="Ruiz-Duenas F.J."/>
            <person name="Barrasa J.M."/>
            <person name="Sanchez-Garcia M."/>
            <person name="Camarero S."/>
            <person name="Miyauchi S."/>
            <person name="Serrano A."/>
            <person name="Linde D."/>
            <person name="Babiker R."/>
            <person name="Drula E."/>
            <person name="Ayuso-Fernandez I."/>
            <person name="Pacheco R."/>
            <person name="Padilla G."/>
            <person name="Ferreira P."/>
            <person name="Barriuso J."/>
            <person name="Kellner H."/>
            <person name="Castanera R."/>
            <person name="Alfaro M."/>
            <person name="Ramirez L."/>
            <person name="Pisabarro A.G."/>
            <person name="Kuo A."/>
            <person name="Tritt A."/>
            <person name="Lipzen A."/>
            <person name="He G."/>
            <person name="Yan M."/>
            <person name="Ng V."/>
            <person name="Cullen D."/>
            <person name="Martin F."/>
            <person name="Rosso M.-N."/>
            <person name="Henrissat B."/>
            <person name="Hibbett D."/>
            <person name="Martinez A.T."/>
            <person name="Grigoriev I.V."/>
        </authorList>
    </citation>
    <scope>NUCLEOTIDE SEQUENCE</scope>
    <source>
        <strain evidence="6">CIRM-BRFM 674</strain>
    </source>
</reference>
<dbReference type="Proteomes" id="UP000807469">
    <property type="component" value="Unassembled WGS sequence"/>
</dbReference>
<feature type="domain" description="MYND-type" evidence="5">
    <location>
        <begin position="63"/>
        <end position="104"/>
    </location>
</feature>
<evidence type="ECO:0000256" key="3">
    <source>
        <dbReference type="ARBA" id="ARBA00022833"/>
    </source>
</evidence>
<dbReference type="Gene3D" id="6.10.140.2220">
    <property type="match status" value="1"/>
</dbReference>
<dbReference type="AlphaFoldDB" id="A0A9P5ZBP1"/>
<keyword evidence="2 4" id="KW-0863">Zinc-finger</keyword>
<dbReference type="OrthoDB" id="5231159at2759"/>
<dbReference type="InterPro" id="IPR058518">
    <property type="entry name" value="DUF8205"/>
</dbReference>
<keyword evidence="7" id="KW-1185">Reference proteome</keyword>
<dbReference type="InterPro" id="IPR002893">
    <property type="entry name" value="Znf_MYND"/>
</dbReference>
<accession>A0A9P5ZBP1</accession>
<evidence type="ECO:0000313" key="7">
    <source>
        <dbReference type="Proteomes" id="UP000807469"/>
    </source>
</evidence>
<dbReference type="Pfam" id="PF01753">
    <property type="entry name" value="zf-MYND"/>
    <property type="match status" value="1"/>
</dbReference>
<evidence type="ECO:0000259" key="5">
    <source>
        <dbReference type="PROSITE" id="PS50865"/>
    </source>
</evidence>
<dbReference type="GO" id="GO:0008270">
    <property type="term" value="F:zinc ion binding"/>
    <property type="evidence" value="ECO:0007669"/>
    <property type="project" value="UniProtKB-KW"/>
</dbReference>
<dbReference type="EMBL" id="MU155138">
    <property type="protein sequence ID" value="KAF9485118.1"/>
    <property type="molecule type" value="Genomic_DNA"/>
</dbReference>
<sequence>MPSTRAKCSSAVDKIKLMLEIVATTKMTHSCRTDPAPKGNSVSDVRVQPANEESLKVVSDNVCTICFKTDSKDALFKLCSGCQGKMYCSKECQARDWPEHKSRCGQNDRRKRHKKLVYTLLSNTDLRIFLQVAIILSLDLLHKNWDEHFYVMVGLGVEPRNILDFARLRGDLEATNAAVEKKMKGMIQINGVFGPPWPLLDERERRLTLEIPKQEREQIRALVLPKTPVGLVNFSMGDTGEAKEEAHLNFVNVVRIPTVLDPLAILIAHKAPPFTRTVLATGTSRPVPMTVASCLEYINTTIRLDKDNLLSLHADVKPEDKRLIRASAAPIRDDKDSLDLGFLRLKIENENVYKVLGGLTDILL</sequence>
<gene>
    <name evidence="6" type="ORF">BDN70DRAFT_708608</name>
</gene>
<evidence type="ECO:0000256" key="4">
    <source>
        <dbReference type="PROSITE-ProRule" id="PRU00134"/>
    </source>
</evidence>